<keyword evidence="2" id="KW-1185">Reference proteome</keyword>
<sequence length="715" mass="80704">MPPLDCQHKLDGLGLNEVNKPMLTHADGLIQKPINGPMQAKPSCSLKLDVPIAKDPTILNFFLPPPWPNCSLVSTQTATLSNTKRSPSPIVDKSGSRRKLNCSMHSENEEFNNVELSKGKKMCRSPSDWVLFLIETRSSVPRLSKWMETSSFVHMEVVDPINTSGNRAGGLALFWSDDVHINVVVKTQNFVCCKVVELNGFEWLMVLVYGPPLVVDRPTIWQQLLATISPLEYHVLFAGDFNQVLSPSDNEQQMRLQLDQLLDFQDSYWRQRSHITWNLEGYRNTSLFHHWATRRQARNWVSDLRTPKGSWETSPLALCRMITDHFSSVYTQPEVYPPSPPGLGLQASQIDLNDLLQHLPTLSSDQLLQLQHPITEREIKPQNWYRRSSCATGSVSLSPYRLNFEKSSMAFSPNTPMHLQTFLRHIVHIDQNFQANKYLGMPLELSRNRGVIFSDILHKVQGKIATYKIESLSVVGRMVLARHVLSSLPQYAMGIFKLPESINHGINKQLARFIWQGDHDGYKIHWEAWSTVCKSRFHGGLVLNIVDDRLFYRPVRLGYHQACNLMEIWKDRNRQVLGDGDLPLPHLVVSSALSAFQEYQSIPSTIPFDPGGSESGCQALWSPSFPCLQVDGAFSPLQEVARASWVFSSPMGVILSSDSCAFLASSSLQAEDFACLVALDTVDSLAHPRLQLHTDCLVLAKIRHNHTNPLVEVAF</sequence>
<protein>
    <submittedName>
        <fullName evidence="1">OLC1v1032360C1</fullName>
    </submittedName>
</protein>
<proteinExistence type="predicted"/>
<organism evidence="1 2">
    <name type="scientific">Oldenlandia corymbosa var. corymbosa</name>
    <dbReference type="NCBI Taxonomy" id="529605"/>
    <lineage>
        <taxon>Eukaryota</taxon>
        <taxon>Viridiplantae</taxon>
        <taxon>Streptophyta</taxon>
        <taxon>Embryophyta</taxon>
        <taxon>Tracheophyta</taxon>
        <taxon>Spermatophyta</taxon>
        <taxon>Magnoliopsida</taxon>
        <taxon>eudicotyledons</taxon>
        <taxon>Gunneridae</taxon>
        <taxon>Pentapetalae</taxon>
        <taxon>asterids</taxon>
        <taxon>lamiids</taxon>
        <taxon>Gentianales</taxon>
        <taxon>Rubiaceae</taxon>
        <taxon>Rubioideae</taxon>
        <taxon>Spermacoceae</taxon>
        <taxon>Hedyotis-Oldenlandia complex</taxon>
        <taxon>Oldenlandia</taxon>
    </lineage>
</organism>
<dbReference type="EMBL" id="OX459119">
    <property type="protein sequence ID" value="CAI9096261.1"/>
    <property type="molecule type" value="Genomic_DNA"/>
</dbReference>
<dbReference type="Proteomes" id="UP001161247">
    <property type="component" value="Chromosome 2"/>
</dbReference>
<dbReference type="InterPro" id="IPR036691">
    <property type="entry name" value="Endo/exonu/phosph_ase_sf"/>
</dbReference>
<dbReference type="SUPFAM" id="SSF56219">
    <property type="entry name" value="DNase I-like"/>
    <property type="match status" value="1"/>
</dbReference>
<name>A0AAV1CLI9_OLDCO</name>
<dbReference type="Gene3D" id="3.60.10.10">
    <property type="entry name" value="Endonuclease/exonuclease/phosphatase"/>
    <property type="match status" value="1"/>
</dbReference>
<reference evidence="1" key="1">
    <citation type="submission" date="2023-03" db="EMBL/GenBank/DDBJ databases">
        <authorList>
            <person name="Julca I."/>
        </authorList>
    </citation>
    <scope>NUCLEOTIDE SEQUENCE</scope>
</reference>
<evidence type="ECO:0000313" key="2">
    <source>
        <dbReference type="Proteomes" id="UP001161247"/>
    </source>
</evidence>
<accession>A0AAV1CLI9</accession>
<gene>
    <name evidence="1" type="ORF">OLC1_LOCUS7056</name>
</gene>
<dbReference type="PANTHER" id="PTHR33116:SF78">
    <property type="entry name" value="OS12G0587133 PROTEIN"/>
    <property type="match status" value="1"/>
</dbReference>
<dbReference type="PANTHER" id="PTHR33116">
    <property type="entry name" value="REVERSE TRANSCRIPTASE ZINC-BINDING DOMAIN-CONTAINING PROTEIN-RELATED-RELATED"/>
    <property type="match status" value="1"/>
</dbReference>
<evidence type="ECO:0000313" key="1">
    <source>
        <dbReference type="EMBL" id="CAI9096261.1"/>
    </source>
</evidence>
<dbReference type="AlphaFoldDB" id="A0AAV1CLI9"/>